<dbReference type="Pfam" id="PF13590">
    <property type="entry name" value="DUF4136"/>
    <property type="match status" value="1"/>
</dbReference>
<sequence length="218" mass="24511">MKRKVRFFFVVLAGLIASCQSEPDTKTLLDQLVVSTNYDTIARFNSYVTFAIPTDTIGLISNNSQDTIITANRSDFPRPVLDAIGKNLSDRGYTKVGRKENPDLGVNVVVVNDFNVFQQIVYPDPYFYPGGGFYPGYYGGYYGYNSWYYYPYVNTYAYNTGVLVIELVDLKNRNANNQVRVVWTAYLGDIYSTVSLINQAVSGIDQAFQQSNYIGTGL</sequence>
<dbReference type="RefSeq" id="WP_254157772.1">
    <property type="nucleotide sequence ID" value="NZ_JAHESD010000113.1"/>
</dbReference>
<comment type="caution">
    <text evidence="2">The sequence shown here is derived from an EMBL/GenBank/DDBJ whole genome shotgun (WGS) entry which is preliminary data.</text>
</comment>
<evidence type="ECO:0000259" key="1">
    <source>
        <dbReference type="Pfam" id="PF13590"/>
    </source>
</evidence>
<dbReference type="InterPro" id="IPR025411">
    <property type="entry name" value="DUF4136"/>
</dbReference>
<evidence type="ECO:0000313" key="3">
    <source>
        <dbReference type="Proteomes" id="UP000772618"/>
    </source>
</evidence>
<gene>
    <name evidence="2" type="ORF">KK060_24380</name>
</gene>
<accession>A0ABS5VYF3</accession>
<reference evidence="2 3" key="1">
    <citation type="submission" date="2021-05" db="EMBL/GenBank/DDBJ databases">
        <title>A Polyphasic approach of four new species of the genus Ohtaekwangia: Ohtaekwangia histidinii sp. nov., Ohtaekwangia cretensis sp. nov., Ohtaekwangia indiensis sp. nov., Ohtaekwangia reichenbachii sp. nov. from diverse environment.</title>
        <authorList>
            <person name="Octaviana S."/>
        </authorList>
    </citation>
    <scope>NUCLEOTIDE SEQUENCE [LARGE SCALE GENOMIC DNA]</scope>
    <source>
        <strain evidence="2 3">PWU20</strain>
    </source>
</reference>
<organism evidence="2 3">
    <name type="scientific">Chryseosolibacter indicus</name>
    <dbReference type="NCBI Taxonomy" id="2782351"/>
    <lineage>
        <taxon>Bacteria</taxon>
        <taxon>Pseudomonadati</taxon>
        <taxon>Bacteroidota</taxon>
        <taxon>Cytophagia</taxon>
        <taxon>Cytophagales</taxon>
        <taxon>Chryseotaleaceae</taxon>
        <taxon>Chryseosolibacter</taxon>
    </lineage>
</organism>
<protein>
    <submittedName>
        <fullName evidence="2">DUF4136 domain-containing protein</fullName>
    </submittedName>
</protein>
<dbReference type="EMBL" id="JAHESD010000113">
    <property type="protein sequence ID" value="MBT1706438.1"/>
    <property type="molecule type" value="Genomic_DNA"/>
</dbReference>
<feature type="domain" description="DUF4136" evidence="1">
    <location>
        <begin position="34"/>
        <end position="210"/>
    </location>
</feature>
<dbReference type="PROSITE" id="PS51257">
    <property type="entry name" value="PROKAR_LIPOPROTEIN"/>
    <property type="match status" value="1"/>
</dbReference>
<evidence type="ECO:0000313" key="2">
    <source>
        <dbReference type="EMBL" id="MBT1706438.1"/>
    </source>
</evidence>
<name>A0ABS5VYF3_9BACT</name>
<proteinExistence type="predicted"/>
<keyword evidence="3" id="KW-1185">Reference proteome</keyword>
<dbReference type="Proteomes" id="UP000772618">
    <property type="component" value="Unassembled WGS sequence"/>
</dbReference>
<dbReference type="Gene3D" id="3.30.160.670">
    <property type="match status" value="1"/>
</dbReference>